<dbReference type="InterPro" id="IPR011110">
    <property type="entry name" value="Reg_prop"/>
</dbReference>
<comment type="catalytic activity">
    <reaction evidence="2">
        <text>2 GTP = 3',3'-c-di-GMP + 2 diphosphate</text>
        <dbReference type="Rhea" id="RHEA:24898"/>
        <dbReference type="ChEBI" id="CHEBI:33019"/>
        <dbReference type="ChEBI" id="CHEBI:37565"/>
        <dbReference type="ChEBI" id="CHEBI:58805"/>
        <dbReference type="EC" id="2.7.7.65"/>
    </reaction>
</comment>
<keyword evidence="4" id="KW-0472">Membrane</keyword>
<keyword evidence="4" id="KW-0812">Transmembrane</keyword>
<evidence type="ECO:0000313" key="7">
    <source>
        <dbReference type="Proteomes" id="UP000197468"/>
    </source>
</evidence>
<accession>A0A246JCP2</accession>
<name>A0A246JCP2_9BURK</name>
<evidence type="ECO:0000256" key="3">
    <source>
        <dbReference type="SAM" id="MobiDB-lite"/>
    </source>
</evidence>
<feature type="transmembrane region" description="Helical" evidence="4">
    <location>
        <begin position="845"/>
        <end position="863"/>
    </location>
</feature>
<dbReference type="EMBL" id="NIOF01000005">
    <property type="protein sequence ID" value="OWQ90341.1"/>
    <property type="molecule type" value="Genomic_DNA"/>
</dbReference>
<dbReference type="InterPro" id="IPR029787">
    <property type="entry name" value="Nucleotide_cyclase"/>
</dbReference>
<feature type="region of interest" description="Disordered" evidence="3">
    <location>
        <begin position="81"/>
        <end position="110"/>
    </location>
</feature>
<feature type="region of interest" description="Disordered" evidence="3">
    <location>
        <begin position="1"/>
        <end position="38"/>
    </location>
</feature>
<evidence type="ECO:0000256" key="4">
    <source>
        <dbReference type="SAM" id="Phobius"/>
    </source>
</evidence>
<dbReference type="PANTHER" id="PTHR45138:SF9">
    <property type="entry name" value="DIGUANYLATE CYCLASE DGCM-RELATED"/>
    <property type="match status" value="1"/>
</dbReference>
<sequence length="1062" mass="112726">MAAPTPGQGFTRTARVPCTTDAGGARAESQSGATRPPMTSARTLPLFLADLARAVALGVALACVVAPMARPALAVPSPLTSAPLPASGASAATSASPGASASALDPVPAGDLRDPVRAVSQYKIDLWQTEQGLPLNTVQALLQSRDGGLWIGTAGGLARFDGKRFTTFENAHAPEIASQPVFGLLEDAQGRLWIGHPNGAVIYQHGRFSTAITKAQAGKRRVWSFAQDKSGTVWAAGDGGLMRWRDGEVKTFGEADGLPTARLRTVVFDTAGTLWIATTGGGLVAMPPGGGFKVFNPSNGFPHLLVRQLLADPSGGVWAATAGGGLVRMHGIDKPDMRIYTTADGLPSDHLTALARDARGDLWVGSWGAGVSRFRDGRFSTVSTANGLAGSQIWSMLADREGSLWVGTWVDGLNRLRNRSFTILGTPEGLSHDNVRSVLASRDGTIWAATSGGGLNRLKDGRITVIGKADGLPTDEISTLHETRDGALWIGTYTAGVARMIGGRIEVFGADSGLPGVEVRSIQEDRAGTLWVGTRAGLARFNGHGFDIVKAPGLPAEGVAAILQDRAGTLWFGTTGQGLVRWRDGVAKTFTTADGLLSDWIVALKEDNRGEIWIGTNGEGINRIKDGSIGAIRPADGLWDGLSQVFLEDHAGQFWITCNRGFYRVARADLDAFLDGRLKQVRTVGFGPGDTLRATSFAGSLQAAGAVDAQGRVWLPSSGGLVIVDPARLPGGGEPPAVRIEQLTVDGEPWPLDGRALDLPPGPVALSVGIAASTLREADRVRFRFLMEGLSRGWTDVAGDRELTFPALEHGRYRLRLAVSGDGLRWRESETPLEIIVRPRFYETGWFRALLVVLAIGVVAGLVRLRTRRLRLRQAEMERLVAQRTEELRMANEHLQRLSFLDVVTGLANRRRFNEAAVEEWRRARRASASLGLVLADVDAFKRYNDQMGHLKGDECLAAIGAVLSQAVGRAGDLAARYGGEEFVVLLPGADHAAAAKVAEQIRAGIEALALPHPASPAGPVVTVSLGVAACVPDGDRTLESLIAEADDALYAAKRDGRNRVC</sequence>
<comment type="caution">
    <text evidence="6">The sequence shown here is derived from an EMBL/GenBank/DDBJ whole genome shotgun (WGS) entry which is preliminary data.</text>
</comment>
<dbReference type="NCBIfam" id="TIGR00254">
    <property type="entry name" value="GGDEF"/>
    <property type="match status" value="1"/>
</dbReference>
<proteinExistence type="predicted"/>
<dbReference type="Pfam" id="PF07495">
    <property type="entry name" value="Y_Y_Y"/>
    <property type="match status" value="1"/>
</dbReference>
<dbReference type="SMART" id="SM00267">
    <property type="entry name" value="GGDEF"/>
    <property type="match status" value="1"/>
</dbReference>
<organism evidence="6 7">
    <name type="scientific">Roseateles aquatilis</name>
    <dbReference type="NCBI Taxonomy" id="431061"/>
    <lineage>
        <taxon>Bacteria</taxon>
        <taxon>Pseudomonadati</taxon>
        <taxon>Pseudomonadota</taxon>
        <taxon>Betaproteobacteria</taxon>
        <taxon>Burkholderiales</taxon>
        <taxon>Sphaerotilaceae</taxon>
        <taxon>Roseateles</taxon>
    </lineage>
</organism>
<dbReference type="GO" id="GO:1902201">
    <property type="term" value="P:negative regulation of bacterial-type flagellum-dependent cell motility"/>
    <property type="evidence" value="ECO:0007669"/>
    <property type="project" value="TreeGrafter"/>
</dbReference>
<dbReference type="InterPro" id="IPR015943">
    <property type="entry name" value="WD40/YVTN_repeat-like_dom_sf"/>
</dbReference>
<dbReference type="InterPro" id="IPR050469">
    <property type="entry name" value="Diguanylate_Cyclase"/>
</dbReference>
<reference evidence="6 7" key="1">
    <citation type="journal article" date="2008" name="Int. J. Syst. Evol. Microbiol.">
        <title>Description of Roseateles aquatilis sp. nov. and Roseateles terrae sp. nov., in the class Betaproteobacteria, and emended description of the genus Roseateles.</title>
        <authorList>
            <person name="Gomila M."/>
            <person name="Bowien B."/>
            <person name="Falsen E."/>
            <person name="Moore E.R."/>
            <person name="Lalucat J."/>
        </authorList>
    </citation>
    <scope>NUCLEOTIDE SEQUENCE [LARGE SCALE GENOMIC DNA]</scope>
    <source>
        <strain evidence="6 7">CCUG 48205</strain>
    </source>
</reference>
<protein>
    <recommendedName>
        <fullName evidence="1">diguanylate cyclase</fullName>
        <ecNumber evidence="1">2.7.7.65</ecNumber>
    </recommendedName>
</protein>
<dbReference type="AlphaFoldDB" id="A0A246JCP2"/>
<evidence type="ECO:0000313" key="6">
    <source>
        <dbReference type="EMBL" id="OWQ90341.1"/>
    </source>
</evidence>
<dbReference type="Pfam" id="PF00990">
    <property type="entry name" value="GGDEF"/>
    <property type="match status" value="1"/>
</dbReference>
<dbReference type="FunFam" id="3.30.70.270:FF:000001">
    <property type="entry name" value="Diguanylate cyclase domain protein"/>
    <property type="match status" value="1"/>
</dbReference>
<dbReference type="GO" id="GO:0043709">
    <property type="term" value="P:cell adhesion involved in single-species biofilm formation"/>
    <property type="evidence" value="ECO:0007669"/>
    <property type="project" value="TreeGrafter"/>
</dbReference>
<keyword evidence="4" id="KW-1133">Transmembrane helix</keyword>
<dbReference type="EC" id="2.7.7.65" evidence="1"/>
<dbReference type="Proteomes" id="UP000197468">
    <property type="component" value="Unassembled WGS sequence"/>
</dbReference>
<gene>
    <name evidence="6" type="ORF">CDN99_13315</name>
</gene>
<dbReference type="Gene3D" id="2.130.10.10">
    <property type="entry name" value="YVTN repeat-like/Quinoprotein amine dehydrogenase"/>
    <property type="match status" value="2"/>
</dbReference>
<evidence type="ECO:0000259" key="5">
    <source>
        <dbReference type="PROSITE" id="PS50887"/>
    </source>
</evidence>
<dbReference type="CDD" id="cd01949">
    <property type="entry name" value="GGDEF"/>
    <property type="match status" value="1"/>
</dbReference>
<dbReference type="GO" id="GO:0005886">
    <property type="term" value="C:plasma membrane"/>
    <property type="evidence" value="ECO:0007669"/>
    <property type="project" value="TreeGrafter"/>
</dbReference>
<dbReference type="InterPro" id="IPR011123">
    <property type="entry name" value="Y_Y_Y"/>
</dbReference>
<keyword evidence="7" id="KW-1185">Reference proteome</keyword>
<dbReference type="Gene3D" id="3.30.70.270">
    <property type="match status" value="1"/>
</dbReference>
<dbReference type="SUPFAM" id="SSF55073">
    <property type="entry name" value="Nucleotide cyclase"/>
    <property type="match status" value="1"/>
</dbReference>
<dbReference type="InterPro" id="IPR043128">
    <property type="entry name" value="Rev_trsase/Diguanyl_cyclase"/>
</dbReference>
<dbReference type="Pfam" id="PF07494">
    <property type="entry name" value="Reg_prop"/>
    <property type="match status" value="8"/>
</dbReference>
<evidence type="ECO:0000256" key="2">
    <source>
        <dbReference type="ARBA" id="ARBA00034247"/>
    </source>
</evidence>
<dbReference type="InterPro" id="IPR013783">
    <property type="entry name" value="Ig-like_fold"/>
</dbReference>
<feature type="domain" description="GGDEF" evidence="5">
    <location>
        <begin position="929"/>
        <end position="1062"/>
    </location>
</feature>
<evidence type="ECO:0000256" key="1">
    <source>
        <dbReference type="ARBA" id="ARBA00012528"/>
    </source>
</evidence>
<dbReference type="Gene3D" id="2.60.40.10">
    <property type="entry name" value="Immunoglobulins"/>
    <property type="match status" value="1"/>
</dbReference>
<dbReference type="GO" id="GO:0052621">
    <property type="term" value="F:diguanylate cyclase activity"/>
    <property type="evidence" value="ECO:0007669"/>
    <property type="project" value="UniProtKB-EC"/>
</dbReference>
<dbReference type="SUPFAM" id="SSF63829">
    <property type="entry name" value="Calcium-dependent phosphotriesterase"/>
    <property type="match status" value="3"/>
</dbReference>
<feature type="compositionally biased region" description="Low complexity" evidence="3">
    <location>
        <begin position="81"/>
        <end position="104"/>
    </location>
</feature>
<dbReference type="PROSITE" id="PS50887">
    <property type="entry name" value="GGDEF"/>
    <property type="match status" value="1"/>
</dbReference>
<dbReference type="InterPro" id="IPR000160">
    <property type="entry name" value="GGDEF_dom"/>
</dbReference>
<dbReference type="PANTHER" id="PTHR45138">
    <property type="entry name" value="REGULATORY COMPONENTS OF SENSORY TRANSDUCTION SYSTEM"/>
    <property type="match status" value="1"/>
</dbReference>